<evidence type="ECO:0000256" key="7">
    <source>
        <dbReference type="ARBA" id="ARBA00023242"/>
    </source>
</evidence>
<feature type="domain" description="SDE2-like" evidence="10">
    <location>
        <begin position="1"/>
        <end position="90"/>
    </location>
</feature>
<keyword evidence="7" id="KW-0539">Nucleus</keyword>
<evidence type="ECO:0000256" key="5">
    <source>
        <dbReference type="ARBA" id="ARBA00022664"/>
    </source>
</evidence>
<keyword evidence="4" id="KW-0963">Cytoplasm</keyword>
<dbReference type="EMBL" id="JADGJQ010000033">
    <property type="protein sequence ID" value="KAJ3177462.1"/>
    <property type="molecule type" value="Genomic_DNA"/>
</dbReference>
<reference evidence="11" key="1">
    <citation type="submission" date="2020-05" db="EMBL/GenBank/DDBJ databases">
        <title>Phylogenomic resolution of chytrid fungi.</title>
        <authorList>
            <person name="Stajich J.E."/>
            <person name="Amses K."/>
            <person name="Simmons R."/>
            <person name="Seto K."/>
            <person name="Myers J."/>
            <person name="Bonds A."/>
            <person name="Quandt C.A."/>
            <person name="Barry K."/>
            <person name="Liu P."/>
            <person name="Grigoriev I."/>
            <person name="Longcore J.E."/>
            <person name="James T.Y."/>
        </authorList>
    </citation>
    <scope>NUCLEOTIDE SEQUENCE</scope>
    <source>
        <strain evidence="11">JEL0379</strain>
    </source>
</reference>
<dbReference type="GO" id="GO:0005634">
    <property type="term" value="C:nucleus"/>
    <property type="evidence" value="ECO:0007669"/>
    <property type="project" value="UniProtKB-SubCell"/>
</dbReference>
<evidence type="ECO:0000313" key="12">
    <source>
        <dbReference type="Proteomes" id="UP001212152"/>
    </source>
</evidence>
<evidence type="ECO:0000256" key="4">
    <source>
        <dbReference type="ARBA" id="ARBA00022490"/>
    </source>
</evidence>
<comment type="subcellular location">
    <subcellularLocation>
        <location evidence="2">Cytoplasm</location>
    </subcellularLocation>
    <subcellularLocation>
        <location evidence="1">Nucleus</location>
    </subcellularLocation>
</comment>
<feature type="compositionally biased region" description="Acidic residues" evidence="9">
    <location>
        <begin position="145"/>
        <end position="167"/>
    </location>
</feature>
<comment type="similarity">
    <text evidence="3">Belongs to the SDE2 family.</text>
</comment>
<sequence>MASQKTTNFDSCRDLAGRRLKTVNDARALADYLEHEPARKRKRQEAKVEKLEKLAAANDGSSSGVRKARFHDPEFEDAHREVMEDVVGAVGRALELQKDAEKNGNGKGKESVVRAITKAAIGSSPAKAKAAPTVGADLSAWDALSDPESEEDDDDDEESGSDGEEVWQEEKAGEGREAEDEHAASVGSSSSGSEVHAAEVVEAAKKTLDKDVEASNKTVKTPKKKAKK</sequence>
<keyword evidence="12" id="KW-1185">Reference proteome</keyword>
<evidence type="ECO:0000256" key="3">
    <source>
        <dbReference type="ARBA" id="ARBA00008726"/>
    </source>
</evidence>
<evidence type="ECO:0000256" key="9">
    <source>
        <dbReference type="SAM" id="MobiDB-lite"/>
    </source>
</evidence>
<dbReference type="Proteomes" id="UP001212152">
    <property type="component" value="Unassembled WGS sequence"/>
</dbReference>
<evidence type="ECO:0000259" key="10">
    <source>
        <dbReference type="Pfam" id="PF22782"/>
    </source>
</evidence>
<keyword evidence="8" id="KW-0131">Cell cycle</keyword>
<dbReference type="GO" id="GO:0006397">
    <property type="term" value="P:mRNA processing"/>
    <property type="evidence" value="ECO:0007669"/>
    <property type="project" value="UniProtKB-KW"/>
</dbReference>
<organism evidence="11 12">
    <name type="scientific">Geranomyces variabilis</name>
    <dbReference type="NCBI Taxonomy" id="109894"/>
    <lineage>
        <taxon>Eukaryota</taxon>
        <taxon>Fungi</taxon>
        <taxon>Fungi incertae sedis</taxon>
        <taxon>Chytridiomycota</taxon>
        <taxon>Chytridiomycota incertae sedis</taxon>
        <taxon>Chytridiomycetes</taxon>
        <taxon>Spizellomycetales</taxon>
        <taxon>Powellomycetaceae</taxon>
        <taxon>Geranomyces</taxon>
    </lineage>
</organism>
<dbReference type="PANTHER" id="PTHR12786:SF1">
    <property type="entry name" value="SPLICING REGULATOR SDE2"/>
    <property type="match status" value="1"/>
</dbReference>
<dbReference type="Pfam" id="PF22782">
    <property type="entry name" value="SDE2"/>
    <property type="match status" value="1"/>
</dbReference>
<feature type="compositionally biased region" description="Basic and acidic residues" evidence="9">
    <location>
        <begin position="196"/>
        <end position="214"/>
    </location>
</feature>
<accession>A0AAD5XMH9</accession>
<dbReference type="InterPro" id="IPR051421">
    <property type="entry name" value="RNA_Proc_DNA_Dmg_Regulator"/>
</dbReference>
<comment type="caution">
    <text evidence="11">The sequence shown here is derived from an EMBL/GenBank/DDBJ whole genome shotgun (WGS) entry which is preliminary data.</text>
</comment>
<evidence type="ECO:0000256" key="8">
    <source>
        <dbReference type="ARBA" id="ARBA00023306"/>
    </source>
</evidence>
<protein>
    <recommendedName>
        <fullName evidence="10">SDE2-like domain-containing protein</fullName>
    </recommendedName>
</protein>
<gene>
    <name evidence="11" type="ORF">HDU87_004481</name>
</gene>
<dbReference type="GO" id="GO:0008380">
    <property type="term" value="P:RNA splicing"/>
    <property type="evidence" value="ECO:0007669"/>
    <property type="project" value="UniProtKB-KW"/>
</dbReference>
<feature type="region of interest" description="Disordered" evidence="9">
    <location>
        <begin position="36"/>
        <end position="69"/>
    </location>
</feature>
<keyword evidence="6" id="KW-0508">mRNA splicing</keyword>
<feature type="region of interest" description="Disordered" evidence="9">
    <location>
        <begin position="120"/>
        <end position="228"/>
    </location>
</feature>
<dbReference type="PANTHER" id="PTHR12786">
    <property type="entry name" value="SPLICING FACTOR SF3A-RELATED"/>
    <property type="match status" value="1"/>
</dbReference>
<feature type="compositionally biased region" description="Basic and acidic residues" evidence="9">
    <location>
        <begin position="168"/>
        <end position="183"/>
    </location>
</feature>
<name>A0AAD5XMH9_9FUNG</name>
<dbReference type="GO" id="GO:0005737">
    <property type="term" value="C:cytoplasm"/>
    <property type="evidence" value="ECO:0007669"/>
    <property type="project" value="UniProtKB-SubCell"/>
</dbReference>
<proteinExistence type="inferred from homology"/>
<evidence type="ECO:0000256" key="2">
    <source>
        <dbReference type="ARBA" id="ARBA00004496"/>
    </source>
</evidence>
<dbReference type="AlphaFoldDB" id="A0AAD5XMH9"/>
<evidence type="ECO:0000256" key="6">
    <source>
        <dbReference type="ARBA" id="ARBA00023187"/>
    </source>
</evidence>
<dbReference type="InterPro" id="IPR053822">
    <property type="entry name" value="SDE2-like_dom"/>
</dbReference>
<evidence type="ECO:0000313" key="11">
    <source>
        <dbReference type="EMBL" id="KAJ3177462.1"/>
    </source>
</evidence>
<evidence type="ECO:0000256" key="1">
    <source>
        <dbReference type="ARBA" id="ARBA00004123"/>
    </source>
</evidence>
<feature type="compositionally biased region" description="Low complexity" evidence="9">
    <location>
        <begin position="184"/>
        <end position="195"/>
    </location>
</feature>
<keyword evidence="5" id="KW-0507">mRNA processing</keyword>